<organism evidence="2 3">
    <name type="scientific">Caballeronia hypogeia</name>
    <dbReference type="NCBI Taxonomy" id="1777140"/>
    <lineage>
        <taxon>Bacteria</taxon>
        <taxon>Pseudomonadati</taxon>
        <taxon>Pseudomonadota</taxon>
        <taxon>Betaproteobacteria</taxon>
        <taxon>Burkholderiales</taxon>
        <taxon>Burkholderiaceae</taxon>
        <taxon>Caballeronia</taxon>
    </lineage>
</organism>
<dbReference type="InterPro" id="IPR006439">
    <property type="entry name" value="HAD-SF_hydro_IA"/>
</dbReference>
<dbReference type="AlphaFoldDB" id="A0A158CJD1"/>
<sequence length="237" mass="26386">MKFSDFKVLTFDVVGTIIDFETGVLNSVRRLGGDAAARLSDKQIFDAFLRGRVPNVGRATEVMAGVYKHLAKELELPADDRTATQFQHDVLSWPAFADSISALKRLRKHFRLVAMTNTDRVAFSAYEYALKKPFDDSVTCDDAGTAKPDPRFFFFNLGRQSALGYKQSDILHVAQSQYHDIGIGKELGYTVCWIERRQGLEGFGATPVPERVTTPDFHFASLAQLADAVEAEGRNLS</sequence>
<reference evidence="2" key="1">
    <citation type="submission" date="2016-01" db="EMBL/GenBank/DDBJ databases">
        <authorList>
            <person name="Peeters C."/>
        </authorList>
    </citation>
    <scope>NUCLEOTIDE SEQUENCE</scope>
    <source>
        <strain evidence="2">LMG 29322</strain>
    </source>
</reference>
<dbReference type="EMBL" id="FCOA02000023">
    <property type="protein sequence ID" value="SAK82435.1"/>
    <property type="molecule type" value="Genomic_DNA"/>
</dbReference>
<dbReference type="GO" id="GO:0016787">
    <property type="term" value="F:hydrolase activity"/>
    <property type="evidence" value="ECO:0007669"/>
    <property type="project" value="UniProtKB-KW"/>
</dbReference>
<keyword evidence="1" id="KW-0378">Hydrolase</keyword>
<dbReference type="SFLD" id="SFLDG01129">
    <property type="entry name" value="C1.5:_HAD__Beta-PGM__Phosphata"/>
    <property type="match status" value="1"/>
</dbReference>
<dbReference type="STRING" id="1777140.AWB79_05485"/>
<dbReference type="Gene3D" id="1.10.150.750">
    <property type="match status" value="1"/>
</dbReference>
<dbReference type="Pfam" id="PF00702">
    <property type="entry name" value="Hydrolase"/>
    <property type="match status" value="1"/>
</dbReference>
<proteinExistence type="predicted"/>
<dbReference type="OrthoDB" id="8585081at2"/>
<dbReference type="SUPFAM" id="SSF56784">
    <property type="entry name" value="HAD-like"/>
    <property type="match status" value="1"/>
</dbReference>
<dbReference type="Proteomes" id="UP000054851">
    <property type="component" value="Unassembled WGS sequence"/>
</dbReference>
<protein>
    <submittedName>
        <fullName evidence="2">Haloacid dehalogenase</fullName>
    </submittedName>
</protein>
<evidence type="ECO:0000256" key="1">
    <source>
        <dbReference type="ARBA" id="ARBA00022801"/>
    </source>
</evidence>
<dbReference type="PANTHER" id="PTHR43316:SF3">
    <property type="entry name" value="HALOACID DEHALOGENASE, TYPE II (AFU_ORTHOLOGUE AFUA_2G07750)-RELATED"/>
    <property type="match status" value="1"/>
</dbReference>
<accession>A0A158CJD1</accession>
<evidence type="ECO:0000313" key="2">
    <source>
        <dbReference type="EMBL" id="SAK82435.1"/>
    </source>
</evidence>
<dbReference type="PANTHER" id="PTHR43316">
    <property type="entry name" value="HYDROLASE, HALOACID DELAHOGENASE-RELATED"/>
    <property type="match status" value="1"/>
</dbReference>
<dbReference type="InterPro" id="IPR023214">
    <property type="entry name" value="HAD_sf"/>
</dbReference>
<dbReference type="NCBIfam" id="TIGR01493">
    <property type="entry name" value="HAD-SF-IA-v2"/>
    <property type="match status" value="1"/>
</dbReference>
<comment type="caution">
    <text evidence="2">The sequence shown here is derived from an EMBL/GenBank/DDBJ whole genome shotgun (WGS) entry which is preliminary data.</text>
</comment>
<dbReference type="RefSeq" id="WP_061170565.1">
    <property type="nucleotide sequence ID" value="NZ_FCOA02000023.1"/>
</dbReference>
<keyword evidence="3" id="KW-1185">Reference proteome</keyword>
<gene>
    <name evidence="2" type="ORF">AWB79_05485</name>
</gene>
<dbReference type="SFLD" id="SFLDS00003">
    <property type="entry name" value="Haloacid_Dehalogenase"/>
    <property type="match status" value="1"/>
</dbReference>
<evidence type="ECO:0000313" key="3">
    <source>
        <dbReference type="Proteomes" id="UP000054851"/>
    </source>
</evidence>
<dbReference type="InterPro" id="IPR051540">
    <property type="entry name" value="S-2-haloacid_dehalogenase"/>
</dbReference>
<dbReference type="Gene3D" id="3.40.50.1000">
    <property type="entry name" value="HAD superfamily/HAD-like"/>
    <property type="match status" value="1"/>
</dbReference>
<dbReference type="InterPro" id="IPR036412">
    <property type="entry name" value="HAD-like_sf"/>
</dbReference>
<name>A0A158CJD1_9BURK</name>